<evidence type="ECO:0000313" key="1">
    <source>
        <dbReference type="EMBL" id="GAB0203218.1"/>
    </source>
</evidence>
<keyword evidence="2" id="KW-1185">Reference proteome</keyword>
<dbReference type="PANTHER" id="PTHR33395">
    <property type="entry name" value="TRANSCRIPTASE, PUTATIVE-RELATED-RELATED"/>
    <property type="match status" value="1"/>
</dbReference>
<gene>
    <name evidence="1" type="ORF">GRJ2_002787400</name>
</gene>
<sequence length="264" mass="29682">MISSSVGNEEKSLDGYLLRGDFNFPDIYEEYRSAVTNASGKFLQLVSQILSEPTRKDTLLGLLFVNGEGLIGEFTYMPREMQEYVPAVNETGNEEKSLDGYLLRGDFNFPDIYEEYRSALTNASGKFLQLVSQILSEPTRKDTLLGLLFVNGEGLIGEFTYMPREMQEYVPAVNETGNEEKSLDGYLLRGDFNFPDIYEEYRSAVTNASGKFLQLVSQILSEPTRKDTLLGLLFVNGEGLIGEVMVRGCLGHRDHKMVECKILV</sequence>
<protein>
    <submittedName>
        <fullName evidence="1">Uncharacterized protein</fullName>
    </submittedName>
</protein>
<accession>A0ABC9XZT0</accession>
<organism evidence="1 2">
    <name type="scientific">Grus japonensis</name>
    <name type="common">Japanese crane</name>
    <name type="synonym">Red-crowned crane</name>
    <dbReference type="NCBI Taxonomy" id="30415"/>
    <lineage>
        <taxon>Eukaryota</taxon>
        <taxon>Metazoa</taxon>
        <taxon>Chordata</taxon>
        <taxon>Craniata</taxon>
        <taxon>Vertebrata</taxon>
        <taxon>Euteleostomi</taxon>
        <taxon>Archelosauria</taxon>
        <taxon>Archosauria</taxon>
        <taxon>Dinosauria</taxon>
        <taxon>Saurischia</taxon>
        <taxon>Theropoda</taxon>
        <taxon>Coelurosauria</taxon>
        <taxon>Aves</taxon>
        <taxon>Neognathae</taxon>
        <taxon>Neoaves</taxon>
        <taxon>Gruiformes</taxon>
        <taxon>Gruidae</taxon>
        <taxon>Grus</taxon>
    </lineage>
</organism>
<dbReference type="PANTHER" id="PTHR33395:SF22">
    <property type="entry name" value="REVERSE TRANSCRIPTASE DOMAIN-CONTAINING PROTEIN"/>
    <property type="match status" value="1"/>
</dbReference>
<reference evidence="1 2" key="1">
    <citation type="submission" date="2024-06" db="EMBL/GenBank/DDBJ databases">
        <title>The draft genome of Grus japonensis, version 3.</title>
        <authorList>
            <person name="Nabeshima K."/>
            <person name="Suzuki S."/>
            <person name="Onuma M."/>
        </authorList>
    </citation>
    <scope>NUCLEOTIDE SEQUENCE [LARGE SCALE GENOMIC DNA]</scope>
    <source>
        <strain evidence="1 2">451A</strain>
    </source>
</reference>
<proteinExistence type="predicted"/>
<dbReference type="AlphaFoldDB" id="A0ABC9XZT0"/>
<evidence type="ECO:0000313" key="2">
    <source>
        <dbReference type="Proteomes" id="UP001623348"/>
    </source>
</evidence>
<name>A0ABC9XZT0_GRUJA</name>
<dbReference type="EMBL" id="BAAFJT010000040">
    <property type="protein sequence ID" value="GAB0203218.1"/>
    <property type="molecule type" value="Genomic_DNA"/>
</dbReference>
<dbReference type="Proteomes" id="UP001623348">
    <property type="component" value="Unassembled WGS sequence"/>
</dbReference>
<comment type="caution">
    <text evidence="1">The sequence shown here is derived from an EMBL/GenBank/DDBJ whole genome shotgun (WGS) entry which is preliminary data.</text>
</comment>